<evidence type="ECO:0000259" key="4">
    <source>
        <dbReference type="Pfam" id="PF00931"/>
    </source>
</evidence>
<feature type="domain" description="NB-ARC" evidence="4">
    <location>
        <begin position="169"/>
        <end position="344"/>
    </location>
</feature>
<dbReference type="Gene3D" id="3.80.10.10">
    <property type="entry name" value="Ribonuclease Inhibitor"/>
    <property type="match status" value="1"/>
</dbReference>
<dbReference type="PRINTS" id="PR00364">
    <property type="entry name" value="DISEASERSIST"/>
</dbReference>
<dbReference type="Gene3D" id="3.40.50.300">
    <property type="entry name" value="P-loop containing nucleotide triphosphate hydrolases"/>
    <property type="match status" value="1"/>
</dbReference>
<name>A0A5N6R8L6_9ROSI</name>
<keyword evidence="9" id="KW-1185">Reference proteome</keyword>
<keyword evidence="1" id="KW-0677">Repeat</keyword>
<dbReference type="AlphaFoldDB" id="A0A5N6R8L6"/>
<evidence type="ECO:0000259" key="7">
    <source>
        <dbReference type="Pfam" id="PF23598"/>
    </source>
</evidence>
<evidence type="ECO:0000256" key="1">
    <source>
        <dbReference type="ARBA" id="ARBA00022737"/>
    </source>
</evidence>
<dbReference type="Proteomes" id="UP000327013">
    <property type="component" value="Chromosome 5"/>
</dbReference>
<dbReference type="Gene3D" id="1.10.10.10">
    <property type="entry name" value="Winged helix-like DNA-binding domain superfamily/Winged helix DNA-binding domain"/>
    <property type="match status" value="1"/>
</dbReference>
<dbReference type="InterPro" id="IPR038005">
    <property type="entry name" value="RX-like_CC"/>
</dbReference>
<dbReference type="Gene3D" id="1.20.5.4130">
    <property type="match status" value="1"/>
</dbReference>
<dbReference type="InterPro" id="IPR058922">
    <property type="entry name" value="WHD_DRP"/>
</dbReference>
<dbReference type="OrthoDB" id="598235at2759"/>
<dbReference type="GO" id="GO:0043531">
    <property type="term" value="F:ADP binding"/>
    <property type="evidence" value="ECO:0007669"/>
    <property type="project" value="InterPro"/>
</dbReference>
<dbReference type="Pfam" id="PF23598">
    <property type="entry name" value="LRR_14"/>
    <property type="match status" value="1"/>
</dbReference>
<dbReference type="InterPro" id="IPR027417">
    <property type="entry name" value="P-loop_NTPase"/>
</dbReference>
<organism evidence="8 9">
    <name type="scientific">Carpinus fangiana</name>
    <dbReference type="NCBI Taxonomy" id="176857"/>
    <lineage>
        <taxon>Eukaryota</taxon>
        <taxon>Viridiplantae</taxon>
        <taxon>Streptophyta</taxon>
        <taxon>Embryophyta</taxon>
        <taxon>Tracheophyta</taxon>
        <taxon>Spermatophyta</taxon>
        <taxon>Magnoliopsida</taxon>
        <taxon>eudicotyledons</taxon>
        <taxon>Gunneridae</taxon>
        <taxon>Pentapetalae</taxon>
        <taxon>rosids</taxon>
        <taxon>fabids</taxon>
        <taxon>Fagales</taxon>
        <taxon>Betulaceae</taxon>
        <taxon>Carpinus</taxon>
    </lineage>
</organism>
<dbReference type="InterPro" id="IPR036388">
    <property type="entry name" value="WH-like_DNA-bd_sf"/>
</dbReference>
<dbReference type="SUPFAM" id="SSF52540">
    <property type="entry name" value="P-loop containing nucleoside triphosphate hydrolases"/>
    <property type="match status" value="1"/>
</dbReference>
<evidence type="ECO:0000256" key="3">
    <source>
        <dbReference type="ARBA" id="ARBA00022821"/>
    </source>
</evidence>
<evidence type="ECO:0000313" key="8">
    <source>
        <dbReference type="EMBL" id="KAE8056465.1"/>
    </source>
</evidence>
<dbReference type="Pfam" id="PF00931">
    <property type="entry name" value="NB-ARC"/>
    <property type="match status" value="1"/>
</dbReference>
<dbReference type="SUPFAM" id="SSF52058">
    <property type="entry name" value="L domain-like"/>
    <property type="match status" value="1"/>
</dbReference>
<sequence>MTETAVTLVIDKLVQLIVHESKLLKGVHQEVADIRHELESIQCFLKDAEKGNLQDGVKMWVKQVREAAYHIEDVIDEYVLHVAQHRHQQSLIGFLHKIGHIFKKLKPRHDVATKIQDIKISVREIKERSERYGFRFVEQGSSSSESNVTWHDPRVGSLFIKEDEVVGIEYTRDELVSWLVGEASKRSVISIVGMGGIGKTTLANKVYENELVKRHFDYRVWITVSQSYNIQKILMSMTKQIYCENEMAPRLIDMIDDITLISQLRKCLQQKRYVVVFDDVWKIEFWEIVKHALPCNDRGSRIIITTRSDLIGVSCKESLFDQVHKLQPLSQDKAWELFCSKAFQFEFQRCCPKELVKLSMDIVKKCEGLPLAIVAIGGLLSTKEKVPLEWKKLHDSLSSELECNPHLTSVTKILSLSYHDLPCYLKSCYLYFSIFPEDYSITCTRLLWLWVAGGFIKGKKGKALEDVAEEYLMELIHRNLVQVSFGELDYEIFRKYRIHDLLHETILSKAGELNFSQVMEVSDTTFHGKSRSLSIHDAREIVFETSEYSRVRSIFLFNINEMPRSFIVKLFKKFKLLKVLDFEDAPIDYLPQEVGNLFHLKYLSLRRTKVKILPKSMGRLQNLQTLNVMETAVRELPIEIFRLHKLRHILAHSHDFEIESSLYAMQGVKVHDGVGCLSDLQTLSLVEANHQGVGLFTELGKLSQLRMLGISNMAAENGMDLCASLQNMVQLKVLVISSINEEEILDLQSMSSPPQFLEHIFLRGRLERLPNWISGLHNLVTLGLCFSFLVEDPLICVQTLPNLINLSLHQGYDGERLHFEEDGFQKLKKLTLKKLNKLKMVEIDRGSLPVLEQLEIGPCPLMKEVPSGIQHLKSLKILDFYEMQREFVLCLQPQRGKDYWKVKKFVASMILQGLQIYKFAGTRIPTWESHMKVTW</sequence>
<dbReference type="PANTHER" id="PTHR23155:SF1052">
    <property type="entry name" value="DISEASE RESISTANCE PROTEIN RPM1"/>
    <property type="match status" value="1"/>
</dbReference>
<dbReference type="Gene3D" id="1.10.8.430">
    <property type="entry name" value="Helical domain of apoptotic protease-activating factors"/>
    <property type="match status" value="1"/>
</dbReference>
<dbReference type="PANTHER" id="PTHR23155">
    <property type="entry name" value="DISEASE RESISTANCE PROTEIN RP"/>
    <property type="match status" value="1"/>
</dbReference>
<keyword evidence="3" id="KW-0611">Plant defense</keyword>
<feature type="domain" description="Disease resistance R13L4/SHOC-2-like LRR" evidence="7">
    <location>
        <begin position="551"/>
        <end position="879"/>
    </location>
</feature>
<dbReference type="InterPro" id="IPR032675">
    <property type="entry name" value="LRR_dom_sf"/>
</dbReference>
<evidence type="ECO:0000259" key="5">
    <source>
        <dbReference type="Pfam" id="PF18052"/>
    </source>
</evidence>
<dbReference type="InterPro" id="IPR055414">
    <property type="entry name" value="LRR_R13L4/SHOC2-like"/>
</dbReference>
<dbReference type="Pfam" id="PF23559">
    <property type="entry name" value="WHD_DRP"/>
    <property type="match status" value="1"/>
</dbReference>
<protein>
    <submittedName>
        <fullName evidence="8">Uncharacterized protein</fullName>
    </submittedName>
</protein>
<dbReference type="Pfam" id="PF18052">
    <property type="entry name" value="Rx_N"/>
    <property type="match status" value="1"/>
</dbReference>
<dbReference type="InterPro" id="IPR044974">
    <property type="entry name" value="Disease_R_plants"/>
</dbReference>
<reference evidence="8 9" key="1">
    <citation type="submission" date="2019-06" db="EMBL/GenBank/DDBJ databases">
        <title>A chromosomal-level reference genome of Carpinus fangiana (Coryloideae, Betulaceae).</title>
        <authorList>
            <person name="Yang X."/>
            <person name="Wang Z."/>
            <person name="Zhang L."/>
            <person name="Hao G."/>
            <person name="Liu J."/>
            <person name="Yang Y."/>
        </authorList>
    </citation>
    <scope>NUCLEOTIDE SEQUENCE [LARGE SCALE GENOMIC DNA]</scope>
    <source>
        <strain evidence="8">Cfa_2016G</strain>
        <tissue evidence="8">Leaf</tissue>
    </source>
</reference>
<accession>A0A5N6R8L6</accession>
<dbReference type="FunFam" id="1.10.10.10:FF:000322">
    <property type="entry name" value="Probable disease resistance protein At1g63360"/>
    <property type="match status" value="1"/>
</dbReference>
<dbReference type="InterPro" id="IPR042197">
    <property type="entry name" value="Apaf_helical"/>
</dbReference>
<dbReference type="InterPro" id="IPR002182">
    <property type="entry name" value="NB-ARC"/>
</dbReference>
<evidence type="ECO:0000313" key="9">
    <source>
        <dbReference type="Proteomes" id="UP000327013"/>
    </source>
</evidence>
<feature type="domain" description="Disease resistance N-terminal" evidence="5">
    <location>
        <begin position="5"/>
        <end position="92"/>
    </location>
</feature>
<dbReference type="CDD" id="cd14798">
    <property type="entry name" value="RX-CC_like"/>
    <property type="match status" value="1"/>
</dbReference>
<gene>
    <name evidence="8" type="ORF">FH972_013237</name>
</gene>
<proteinExistence type="predicted"/>
<dbReference type="FunFam" id="3.40.50.300:FF:001091">
    <property type="entry name" value="Probable disease resistance protein At1g61300"/>
    <property type="match status" value="1"/>
</dbReference>
<dbReference type="InterPro" id="IPR041118">
    <property type="entry name" value="Rx_N"/>
</dbReference>
<dbReference type="GO" id="GO:0098542">
    <property type="term" value="P:defense response to other organism"/>
    <property type="evidence" value="ECO:0007669"/>
    <property type="project" value="TreeGrafter"/>
</dbReference>
<evidence type="ECO:0000256" key="2">
    <source>
        <dbReference type="ARBA" id="ARBA00022741"/>
    </source>
</evidence>
<feature type="domain" description="Disease resistance protein winged helix" evidence="6">
    <location>
        <begin position="434"/>
        <end position="504"/>
    </location>
</feature>
<evidence type="ECO:0000259" key="6">
    <source>
        <dbReference type="Pfam" id="PF23559"/>
    </source>
</evidence>
<dbReference type="EMBL" id="CM017325">
    <property type="protein sequence ID" value="KAE8056465.1"/>
    <property type="molecule type" value="Genomic_DNA"/>
</dbReference>
<keyword evidence="2" id="KW-0547">Nucleotide-binding</keyword>